<sequence>MGKVMGTKTVAASKNIAQIGHTRHRSCMSFMVKLIAGLIVYTFQAKKPSIKVTRL</sequence>
<proteinExistence type="predicted"/>
<dbReference type="EMBL" id="AQGV01000010">
    <property type="protein sequence ID" value="MBE0366762.1"/>
    <property type="molecule type" value="Genomic_DNA"/>
</dbReference>
<dbReference type="Proteomes" id="UP000615755">
    <property type="component" value="Unassembled WGS sequence"/>
</dbReference>
<protein>
    <recommendedName>
        <fullName evidence="3">Transposase</fullName>
    </recommendedName>
</protein>
<gene>
    <name evidence="1" type="ORF">PAUR_a3838</name>
</gene>
<evidence type="ECO:0000313" key="1">
    <source>
        <dbReference type="EMBL" id="MBE0366762.1"/>
    </source>
</evidence>
<comment type="caution">
    <text evidence="1">The sequence shown here is derived from an EMBL/GenBank/DDBJ whole genome shotgun (WGS) entry which is preliminary data.</text>
</comment>
<evidence type="ECO:0000313" key="2">
    <source>
        <dbReference type="Proteomes" id="UP000615755"/>
    </source>
</evidence>
<name>A0ABR9E6Z6_9GAMM</name>
<organism evidence="1 2">
    <name type="scientific">Pseudoalteromonas aurantia 208</name>
    <dbReference type="NCBI Taxonomy" id="1314867"/>
    <lineage>
        <taxon>Bacteria</taxon>
        <taxon>Pseudomonadati</taxon>
        <taxon>Pseudomonadota</taxon>
        <taxon>Gammaproteobacteria</taxon>
        <taxon>Alteromonadales</taxon>
        <taxon>Pseudoalteromonadaceae</taxon>
        <taxon>Pseudoalteromonas</taxon>
    </lineage>
</organism>
<keyword evidence="2" id="KW-1185">Reference proteome</keyword>
<accession>A0ABR9E6Z6</accession>
<reference evidence="1 2" key="1">
    <citation type="submission" date="2015-03" db="EMBL/GenBank/DDBJ databases">
        <title>Genome sequence of Pseudoalteromonas aurantia.</title>
        <authorList>
            <person name="Xie B.-B."/>
            <person name="Rong J.-C."/>
            <person name="Qin Q.-L."/>
            <person name="Zhang Y.-Z."/>
        </authorList>
    </citation>
    <scope>NUCLEOTIDE SEQUENCE [LARGE SCALE GENOMIC DNA]</scope>
    <source>
        <strain evidence="1 2">208</strain>
    </source>
</reference>
<evidence type="ECO:0008006" key="3">
    <source>
        <dbReference type="Google" id="ProtNLM"/>
    </source>
</evidence>